<protein>
    <recommendedName>
        <fullName evidence="5">Cell division protein SepF</fullName>
    </recommendedName>
</protein>
<sequence>MDFLIRLFLFRPIKEGNTMAANFLKSLFGEEDIDEQDGLYETSEQVSTPANTSNKVVSINSGRLNQMSQISLYEPRLYADVKQIASQLLEGHAVIVNFTQMDTNVAARLVDFLNGTVFAIDGEMKRIGKEIFLCTPKNYEISGSLTSNLKNDGDKF</sequence>
<evidence type="ECO:0000256" key="4">
    <source>
        <dbReference type="ARBA" id="ARBA00044936"/>
    </source>
</evidence>
<keyword evidence="3 5" id="KW-0131">Cell cycle</keyword>
<keyword evidence="1 5" id="KW-0132">Cell division</keyword>
<comment type="similarity">
    <text evidence="5">Belongs to the SepF family.</text>
</comment>
<dbReference type="GO" id="GO:0000917">
    <property type="term" value="P:division septum assembly"/>
    <property type="evidence" value="ECO:0007669"/>
    <property type="project" value="UniProtKB-KW"/>
</dbReference>
<comment type="subunit">
    <text evidence="5">Homodimer. Interacts with FtsZ.</text>
</comment>
<dbReference type="Gene3D" id="3.30.110.150">
    <property type="entry name" value="SepF-like protein"/>
    <property type="match status" value="1"/>
</dbReference>
<proteinExistence type="inferred from homology"/>
<dbReference type="AlphaFoldDB" id="A0A8D9VU42"/>
<evidence type="ECO:0000256" key="1">
    <source>
        <dbReference type="ARBA" id="ARBA00022618"/>
    </source>
</evidence>
<dbReference type="Pfam" id="PF04472">
    <property type="entry name" value="SepF"/>
    <property type="match status" value="1"/>
</dbReference>
<keyword evidence="5" id="KW-0963">Cytoplasm</keyword>
<keyword evidence="2 5" id="KW-0717">Septation</keyword>
<evidence type="ECO:0000256" key="3">
    <source>
        <dbReference type="ARBA" id="ARBA00023306"/>
    </source>
</evidence>
<dbReference type="PANTHER" id="PTHR35798:SF1">
    <property type="entry name" value="CELL DIVISION PROTEIN SEPF"/>
    <property type="match status" value="1"/>
</dbReference>
<reference evidence="6 7" key="1">
    <citation type="submission" date="2009-01" db="EMBL/GenBank/DDBJ databases">
        <authorList>
            <person name="Qin X."/>
            <person name="Bachman B."/>
            <person name="Battles P."/>
            <person name="Bell A."/>
            <person name="Bess C."/>
            <person name="Bickham C."/>
            <person name="Chaboub L."/>
            <person name="Chen D."/>
            <person name="Coyle M."/>
            <person name="Deiros D.R."/>
            <person name="Dinh H."/>
            <person name="Forbes L."/>
            <person name="Fowler G."/>
            <person name="Francisco L."/>
            <person name="Fu Q."/>
            <person name="Gubbala S."/>
            <person name="Hale W."/>
            <person name="Han Y."/>
            <person name="Hemphill L."/>
            <person name="Highlander S.K."/>
            <person name="Hirani K."/>
            <person name="Hogues M."/>
            <person name="Jackson L."/>
            <person name="Jakkamsetti A."/>
            <person name="Javaid M."/>
            <person name="Jiang H."/>
            <person name="Korchina V."/>
            <person name="Kovar C."/>
            <person name="Lara F."/>
            <person name="Lee S."/>
            <person name="Mata R."/>
            <person name="Mathew T."/>
            <person name="Moen C."/>
            <person name="Morales K."/>
            <person name="Munidasa M."/>
            <person name="Nazareth L."/>
            <person name="Ngo R."/>
            <person name="Nguyen L."/>
            <person name="Okwuonu G."/>
            <person name="Ongeri F."/>
            <person name="Patil S."/>
            <person name="Petrosino J."/>
            <person name="Pham C."/>
            <person name="Pham P."/>
            <person name="Pu L.-L."/>
            <person name="Puazo M."/>
            <person name="Raj R."/>
            <person name="Reid J."/>
            <person name="Rouhana J."/>
            <person name="Saada N."/>
            <person name="Shang Y."/>
            <person name="Simmons D."/>
            <person name="Thornton R."/>
            <person name="Warren J."/>
            <person name="Weissenberger G."/>
            <person name="Zhang J."/>
            <person name="Zhang L."/>
            <person name="Zhou C."/>
            <person name="Zhu D."/>
            <person name="Muzny D."/>
            <person name="Worley K."/>
            <person name="Gibbs R."/>
        </authorList>
    </citation>
    <scope>NUCLEOTIDE SEQUENCE [LARGE SCALE GENOMIC DNA]</scope>
    <source>
        <strain evidence="6 7">CF48-3A</strain>
    </source>
</reference>
<dbReference type="InterPro" id="IPR023052">
    <property type="entry name" value="Cell_div_SepF"/>
</dbReference>
<dbReference type="EMBL" id="ACHG01000154">
    <property type="protein sequence ID" value="EEI65216.1"/>
    <property type="molecule type" value="Genomic_DNA"/>
</dbReference>
<evidence type="ECO:0000313" key="6">
    <source>
        <dbReference type="EMBL" id="EEI65216.1"/>
    </source>
</evidence>
<dbReference type="GO" id="GO:0043093">
    <property type="term" value="P:FtsZ-dependent cytokinesis"/>
    <property type="evidence" value="ECO:0007669"/>
    <property type="project" value="UniProtKB-UniRule"/>
</dbReference>
<gene>
    <name evidence="5" type="primary">sepF</name>
    <name evidence="6" type="ORF">HMPREF0534_1457</name>
</gene>
<evidence type="ECO:0000256" key="2">
    <source>
        <dbReference type="ARBA" id="ARBA00023210"/>
    </source>
</evidence>
<dbReference type="InterPro" id="IPR007561">
    <property type="entry name" value="Cell_div_SepF/SepF-rel"/>
</dbReference>
<dbReference type="GO" id="GO:0005737">
    <property type="term" value="C:cytoplasm"/>
    <property type="evidence" value="ECO:0007669"/>
    <property type="project" value="UniProtKB-SubCell"/>
</dbReference>
<evidence type="ECO:0000256" key="5">
    <source>
        <dbReference type="HAMAP-Rule" id="MF_01197"/>
    </source>
</evidence>
<dbReference type="PANTHER" id="PTHR35798">
    <property type="entry name" value="CELL DIVISION PROTEIN SEPF"/>
    <property type="match status" value="1"/>
</dbReference>
<comment type="subcellular location">
    <subcellularLocation>
        <location evidence="5">Cytoplasm</location>
    </subcellularLocation>
    <text evidence="5">Localizes to the division site, in a FtsZ-dependent manner.</text>
</comment>
<dbReference type="Proteomes" id="UP000003419">
    <property type="component" value="Unassembled WGS sequence"/>
</dbReference>
<comment type="function">
    <text evidence="4 5">Cell division protein that is part of the divisome complex and is recruited early to the Z-ring. Probably stimulates Z-ring formation, perhaps through the cross-linking of FtsZ protofilaments. Its function overlaps with FtsA.</text>
</comment>
<organism evidence="6 7">
    <name type="scientific">Limosilactobacillus reuteri CF48-3A</name>
    <dbReference type="NCBI Taxonomy" id="525341"/>
    <lineage>
        <taxon>Bacteria</taxon>
        <taxon>Bacillati</taxon>
        <taxon>Bacillota</taxon>
        <taxon>Bacilli</taxon>
        <taxon>Lactobacillales</taxon>
        <taxon>Lactobacillaceae</taxon>
        <taxon>Limosilactobacillus</taxon>
    </lineage>
</organism>
<comment type="caution">
    <text evidence="6">The sequence shown here is derived from an EMBL/GenBank/DDBJ whole genome shotgun (WGS) entry which is preliminary data.</text>
</comment>
<evidence type="ECO:0000313" key="7">
    <source>
        <dbReference type="Proteomes" id="UP000003419"/>
    </source>
</evidence>
<dbReference type="HAMAP" id="MF_01197">
    <property type="entry name" value="SepF"/>
    <property type="match status" value="1"/>
</dbReference>
<accession>A0A8D9VU42</accession>
<name>A0A8D9VU42_LIMRT</name>
<dbReference type="InterPro" id="IPR038594">
    <property type="entry name" value="SepF-like_sf"/>
</dbReference>